<evidence type="ECO:0000313" key="2">
    <source>
        <dbReference type="EMBL" id="EET80653.1"/>
    </source>
</evidence>
<evidence type="ECO:0000256" key="1">
    <source>
        <dbReference type="SAM" id="Phobius"/>
    </source>
</evidence>
<keyword evidence="1" id="KW-1133">Transmembrane helix</keyword>
<accession>C6RD86</accession>
<comment type="caution">
    <text evidence="2">The sequence shown here is derived from an EMBL/GenBank/DDBJ whole genome shotgun (WGS) entry which is preliminary data.</text>
</comment>
<proteinExistence type="predicted"/>
<dbReference type="EMBL" id="ACVQ01000005">
    <property type="protein sequence ID" value="EET80653.1"/>
    <property type="molecule type" value="Genomic_DNA"/>
</dbReference>
<feature type="transmembrane region" description="Helical" evidence="1">
    <location>
        <begin position="6"/>
        <end position="26"/>
    </location>
</feature>
<keyword evidence="1" id="KW-0472">Membrane</keyword>
<sequence length="57" mass="6334">MVLNVLLSFPAVATVATLETALLVVAKQELKFLRPRLTKQVASEAKTKLISQRERLV</sequence>
<gene>
    <name evidence="2" type="ORF">CAMSH0001_1802</name>
</gene>
<keyword evidence="1" id="KW-0812">Transmembrane</keyword>
<protein>
    <submittedName>
        <fullName evidence="2">Uncharacterized protein</fullName>
    </submittedName>
</protein>
<dbReference type="Proteomes" id="UP000003107">
    <property type="component" value="Unassembled WGS sequence"/>
</dbReference>
<name>C6RD86_9BACT</name>
<reference evidence="2 3" key="1">
    <citation type="submission" date="2009-07" db="EMBL/GenBank/DDBJ databases">
        <authorList>
            <person name="Madupu R."/>
            <person name="Sebastian Y."/>
            <person name="Durkin A.S."/>
            <person name="Torralba M."/>
            <person name="Methe B."/>
            <person name="Sutton G.G."/>
            <person name="Strausberg R.L."/>
            <person name="Nelson K.E."/>
        </authorList>
    </citation>
    <scope>NUCLEOTIDE SEQUENCE [LARGE SCALE GENOMIC DNA]</scope>
    <source>
        <strain evidence="2 3">RM3277</strain>
    </source>
</reference>
<evidence type="ECO:0000313" key="3">
    <source>
        <dbReference type="Proteomes" id="UP000003107"/>
    </source>
</evidence>
<keyword evidence="3" id="KW-1185">Reference proteome</keyword>
<dbReference type="AlphaFoldDB" id="C6RD86"/>
<organism evidence="2 3">
    <name type="scientific">Campylobacter showae RM3277</name>
    <dbReference type="NCBI Taxonomy" id="553219"/>
    <lineage>
        <taxon>Bacteria</taxon>
        <taxon>Pseudomonadati</taxon>
        <taxon>Campylobacterota</taxon>
        <taxon>Epsilonproteobacteria</taxon>
        <taxon>Campylobacterales</taxon>
        <taxon>Campylobacteraceae</taxon>
        <taxon>Campylobacter</taxon>
    </lineage>
</organism>